<protein>
    <recommendedName>
        <fullName evidence="8">Pirin N-terminal domain-containing protein</fullName>
    </recommendedName>
</protein>
<sequence length="238" mass="26665">MKKLLHPAQTRGSANYGWLEARYSFSFANYFDPERIQFGKLRVLNDDVVAGGMGFGKHPHKNMEIVTIPQEGALKHRDSMGNEGIVESGDIQIMSAGSGVEHSELNANQNEPVKLFQIWIFPETENVTPRYQQKKIAPLLNKNTFSTVVKPKGVANEDELWVHQQAYFNIGEFTETTKTTYEVHNRAHGIYLMVIKGTVIAEDETLNERDAIGIWDADTITISATTGSKALLIEVPMN</sequence>
<evidence type="ECO:0000256" key="1">
    <source>
        <dbReference type="ARBA" id="ARBA00008416"/>
    </source>
</evidence>
<feature type="domain" description="Pirin N-terminal" evidence="4">
    <location>
        <begin position="13"/>
        <end position="120"/>
    </location>
</feature>
<dbReference type="SUPFAM" id="SSF51182">
    <property type="entry name" value="RmlC-like cupins"/>
    <property type="match status" value="1"/>
</dbReference>
<dbReference type="InterPro" id="IPR041602">
    <property type="entry name" value="Quercetinase_C"/>
</dbReference>
<dbReference type="RefSeq" id="WP_115123370.1">
    <property type="nucleotide sequence ID" value="NZ_QRAO01000002.1"/>
</dbReference>
<feature type="domain" description="Quercetin 2,3-dioxygenase C-terminal cupin" evidence="5">
    <location>
        <begin position="156"/>
        <end position="235"/>
    </location>
</feature>
<dbReference type="Gene3D" id="2.60.120.10">
    <property type="entry name" value="Jelly Rolls"/>
    <property type="match status" value="2"/>
</dbReference>
<keyword evidence="2" id="KW-0479">Metal-binding</keyword>
<dbReference type="EMBL" id="QRAO01000002">
    <property type="protein sequence ID" value="RDK87172.1"/>
    <property type="molecule type" value="Genomic_DNA"/>
</dbReference>
<dbReference type="AlphaFoldDB" id="A0A370QFN3"/>
<dbReference type="InterPro" id="IPR012093">
    <property type="entry name" value="Pirin"/>
</dbReference>
<evidence type="ECO:0000313" key="6">
    <source>
        <dbReference type="EMBL" id="RDK87172.1"/>
    </source>
</evidence>
<dbReference type="CDD" id="cd02910">
    <property type="entry name" value="cupin_Yhhw_N"/>
    <property type="match status" value="1"/>
</dbReference>
<comment type="similarity">
    <text evidence="1 3">Belongs to the pirin family.</text>
</comment>
<dbReference type="Pfam" id="PF02678">
    <property type="entry name" value="Pirin"/>
    <property type="match status" value="1"/>
</dbReference>
<evidence type="ECO:0000256" key="2">
    <source>
        <dbReference type="PIRSR" id="PIRSR006232-1"/>
    </source>
</evidence>
<feature type="binding site" evidence="2">
    <location>
        <position position="60"/>
    </location>
    <ligand>
        <name>Fe cation</name>
        <dbReference type="ChEBI" id="CHEBI:24875"/>
    </ligand>
</feature>
<keyword evidence="2" id="KW-0408">Iron</keyword>
<evidence type="ECO:0000313" key="7">
    <source>
        <dbReference type="Proteomes" id="UP000255317"/>
    </source>
</evidence>
<evidence type="ECO:0000259" key="4">
    <source>
        <dbReference type="Pfam" id="PF02678"/>
    </source>
</evidence>
<feature type="binding site" evidence="2">
    <location>
        <position position="104"/>
    </location>
    <ligand>
        <name>Fe cation</name>
        <dbReference type="ChEBI" id="CHEBI:24875"/>
    </ligand>
</feature>
<keyword evidence="7" id="KW-1185">Reference proteome</keyword>
<organism evidence="6 7">
    <name type="scientific">Marinirhabdus gelatinilytica</name>
    <dbReference type="NCBI Taxonomy" id="1703343"/>
    <lineage>
        <taxon>Bacteria</taxon>
        <taxon>Pseudomonadati</taxon>
        <taxon>Bacteroidota</taxon>
        <taxon>Flavobacteriia</taxon>
        <taxon>Flavobacteriales</taxon>
        <taxon>Flavobacteriaceae</taxon>
    </lineage>
</organism>
<gene>
    <name evidence="6" type="ORF">C8D94_102355</name>
</gene>
<dbReference type="InterPro" id="IPR014710">
    <property type="entry name" value="RmlC-like_jellyroll"/>
</dbReference>
<dbReference type="Proteomes" id="UP000255317">
    <property type="component" value="Unassembled WGS sequence"/>
</dbReference>
<dbReference type="InterPro" id="IPR003829">
    <property type="entry name" value="Pirin_N_dom"/>
</dbReference>
<comment type="cofactor">
    <cofactor evidence="2">
        <name>Fe cation</name>
        <dbReference type="ChEBI" id="CHEBI:24875"/>
    </cofactor>
    <text evidence="2">Binds 1 Fe cation per subunit.</text>
</comment>
<evidence type="ECO:0008006" key="8">
    <source>
        <dbReference type="Google" id="ProtNLM"/>
    </source>
</evidence>
<dbReference type="Pfam" id="PF17954">
    <property type="entry name" value="Pirin_C_2"/>
    <property type="match status" value="1"/>
</dbReference>
<dbReference type="PANTHER" id="PTHR43212">
    <property type="entry name" value="QUERCETIN 2,3-DIOXYGENASE"/>
    <property type="match status" value="1"/>
</dbReference>
<dbReference type="OrthoDB" id="321327at2"/>
<name>A0A370QFN3_9FLAO</name>
<feature type="binding site" evidence="2">
    <location>
        <position position="58"/>
    </location>
    <ligand>
        <name>Fe cation</name>
        <dbReference type="ChEBI" id="CHEBI:24875"/>
    </ligand>
</feature>
<dbReference type="GO" id="GO:0046872">
    <property type="term" value="F:metal ion binding"/>
    <property type="evidence" value="ECO:0007669"/>
    <property type="project" value="UniProtKB-KW"/>
</dbReference>
<dbReference type="PANTHER" id="PTHR43212:SF3">
    <property type="entry name" value="QUERCETIN 2,3-DIOXYGENASE"/>
    <property type="match status" value="1"/>
</dbReference>
<accession>A0A370QFN3</accession>
<comment type="caution">
    <text evidence="6">The sequence shown here is derived from an EMBL/GenBank/DDBJ whole genome shotgun (WGS) entry which is preliminary data.</text>
</comment>
<reference evidence="6 7" key="1">
    <citation type="submission" date="2018-07" db="EMBL/GenBank/DDBJ databases">
        <title>Genomic Encyclopedia of Type Strains, Phase IV (KMG-IV): sequencing the most valuable type-strain genomes for metagenomic binning, comparative biology and taxonomic classification.</title>
        <authorList>
            <person name="Goeker M."/>
        </authorList>
    </citation>
    <scope>NUCLEOTIDE SEQUENCE [LARGE SCALE GENOMIC DNA]</scope>
    <source>
        <strain evidence="6 7">DSM 101478</strain>
    </source>
</reference>
<evidence type="ECO:0000259" key="5">
    <source>
        <dbReference type="Pfam" id="PF17954"/>
    </source>
</evidence>
<feature type="binding site" evidence="2">
    <location>
        <position position="102"/>
    </location>
    <ligand>
        <name>Fe cation</name>
        <dbReference type="ChEBI" id="CHEBI:24875"/>
    </ligand>
</feature>
<dbReference type="InterPro" id="IPR011051">
    <property type="entry name" value="RmlC_Cupin_sf"/>
</dbReference>
<proteinExistence type="inferred from homology"/>
<dbReference type="PIRSF" id="PIRSF006232">
    <property type="entry name" value="Pirin"/>
    <property type="match status" value="1"/>
</dbReference>
<evidence type="ECO:0000256" key="3">
    <source>
        <dbReference type="RuleBase" id="RU003457"/>
    </source>
</evidence>